<dbReference type="EMBL" id="LCQW01000025">
    <property type="protein sequence ID" value="KKW23282.1"/>
    <property type="molecule type" value="Genomic_DNA"/>
</dbReference>
<dbReference type="AlphaFoldDB" id="A0A0G1Z6W2"/>
<accession>A0A0G1Z6W2</accession>
<name>A0A0G1Z6W2_9BACT</name>
<proteinExistence type="predicted"/>
<evidence type="ECO:0000313" key="2">
    <source>
        <dbReference type="Proteomes" id="UP000034273"/>
    </source>
</evidence>
<gene>
    <name evidence="1" type="ORF">UY67_C0025G0001</name>
</gene>
<evidence type="ECO:0008006" key="3">
    <source>
        <dbReference type="Google" id="ProtNLM"/>
    </source>
</evidence>
<organism evidence="1 2">
    <name type="scientific">Candidatus Kaiserbacteria bacterium GW2011_GWA2_52_12</name>
    <dbReference type="NCBI Taxonomy" id="1618671"/>
    <lineage>
        <taxon>Bacteria</taxon>
        <taxon>Candidatus Kaiseribacteriota</taxon>
    </lineage>
</organism>
<reference evidence="1 2" key="1">
    <citation type="journal article" date="2015" name="Nature">
        <title>rRNA introns, odd ribosomes, and small enigmatic genomes across a large radiation of phyla.</title>
        <authorList>
            <person name="Brown C.T."/>
            <person name="Hug L.A."/>
            <person name="Thomas B.C."/>
            <person name="Sharon I."/>
            <person name="Castelle C.J."/>
            <person name="Singh A."/>
            <person name="Wilkins M.J."/>
            <person name="Williams K.H."/>
            <person name="Banfield J.F."/>
        </authorList>
    </citation>
    <scope>NUCLEOTIDE SEQUENCE [LARGE SCALE GENOMIC DNA]</scope>
</reference>
<dbReference type="Proteomes" id="UP000034273">
    <property type="component" value="Unassembled WGS sequence"/>
</dbReference>
<comment type="caution">
    <text evidence="1">The sequence shown here is derived from an EMBL/GenBank/DDBJ whole genome shotgun (WGS) entry which is preliminary data.</text>
</comment>
<sequence>MIKSHPMNTENSGSDILEDQHDLHEIIRQAKSAYDAQEIIHCPFFEGPVTLSADGFYHLTNKPNRQPRNVNEQKLKLRLLKKALRIIRKTGTIQEYRCNMEKFGGPAKDGFTKMKQVEHWAFHHIVGEKKQFLIRVIVRRIGDGKIHFWSVMPHGRIDRQKLYQQGIEVD</sequence>
<evidence type="ECO:0000313" key="1">
    <source>
        <dbReference type="EMBL" id="KKW23282.1"/>
    </source>
</evidence>
<protein>
    <recommendedName>
        <fullName evidence="3">Phage-Barnase-EndoU-ColicinE5/D-RelE like nuclease 3 domain-containing protein</fullName>
    </recommendedName>
</protein>